<dbReference type="OrthoDB" id="150869at2"/>
<dbReference type="EMBL" id="LYXE01000090">
    <property type="protein sequence ID" value="PDV98731.1"/>
    <property type="molecule type" value="Genomic_DNA"/>
</dbReference>
<evidence type="ECO:0000313" key="2">
    <source>
        <dbReference type="Proteomes" id="UP000220922"/>
    </source>
</evidence>
<evidence type="ECO:0008006" key="3">
    <source>
        <dbReference type="Google" id="ProtNLM"/>
    </source>
</evidence>
<keyword evidence="2" id="KW-1185">Reference proteome</keyword>
<dbReference type="AlphaFoldDB" id="A0A2H3KL13"/>
<proteinExistence type="predicted"/>
<comment type="caution">
    <text evidence="1">The sequence shown here is derived from an EMBL/GenBank/DDBJ whole genome shotgun (WGS) entry which is preliminary data.</text>
</comment>
<protein>
    <recommendedName>
        <fullName evidence="3">ESX secretion-associated protein EspG</fullName>
    </recommendedName>
</protein>
<evidence type="ECO:0000313" key="1">
    <source>
        <dbReference type="EMBL" id="PDV98731.1"/>
    </source>
</evidence>
<dbReference type="RefSeq" id="WP_097653155.1">
    <property type="nucleotide sequence ID" value="NZ_LYXE01000090.1"/>
</dbReference>
<reference evidence="1 2" key="1">
    <citation type="submission" date="2016-05" db="EMBL/GenBank/DDBJ databases">
        <authorList>
            <person name="Lavstsen T."/>
            <person name="Jespersen J.S."/>
        </authorList>
    </citation>
    <scope>NUCLEOTIDE SEQUENCE [LARGE SCALE GENOMIC DNA]</scope>
    <source>
        <strain evidence="1 2">B7-9</strain>
    </source>
</reference>
<accession>A0A2H3KL13</accession>
<organism evidence="1 2">
    <name type="scientific">Candidatus Chloroploca asiatica</name>
    <dbReference type="NCBI Taxonomy" id="1506545"/>
    <lineage>
        <taxon>Bacteria</taxon>
        <taxon>Bacillati</taxon>
        <taxon>Chloroflexota</taxon>
        <taxon>Chloroflexia</taxon>
        <taxon>Chloroflexales</taxon>
        <taxon>Chloroflexineae</taxon>
        <taxon>Oscillochloridaceae</taxon>
        <taxon>Candidatus Chloroploca</taxon>
    </lineage>
</organism>
<dbReference type="Proteomes" id="UP000220922">
    <property type="component" value="Unassembled WGS sequence"/>
</dbReference>
<gene>
    <name evidence="1" type="ORF">A9Q02_01990</name>
</gene>
<name>A0A2H3KL13_9CHLR</name>
<sequence>MDAHSFQLSHEELLLLLGLLGLPTPLALGPRPTEGYDQIGLGIALAAATGSLLARELVQLDTEALYPPEPVRALAELARSVALADSCLVLVERRANERQVAHLTSCEGLVVLHTSPLPRTHRLMLLGSHAEATAWLVATLDAHPEQPRPVVTVEVDVLATTLDAIDRGDVAIAHRSLMTSGLESDLASQFLYAVGPQPARFAFGAMRGMTTGLPPQVCGAVALVGTSGTWWSPSDGSSTTLTLHPVDGTRLRNELATMTAWLQAVA</sequence>